<evidence type="ECO:0000313" key="4">
    <source>
        <dbReference type="Proteomes" id="UP001201262"/>
    </source>
</evidence>
<protein>
    <recommendedName>
        <fullName evidence="2">Methyltransferase fungal type helix-turn-helix domain-containing protein</fullName>
    </recommendedName>
</protein>
<dbReference type="GeneID" id="70249367"/>
<comment type="caution">
    <text evidence="3">The sequence shown here is derived from an EMBL/GenBank/DDBJ whole genome shotgun (WGS) entry which is preliminary data.</text>
</comment>
<dbReference type="EMBL" id="JAJTJA010000007">
    <property type="protein sequence ID" value="KAH8696563.1"/>
    <property type="molecule type" value="Genomic_DNA"/>
</dbReference>
<dbReference type="RefSeq" id="XP_046071499.1">
    <property type="nucleotide sequence ID" value="XM_046219080.1"/>
</dbReference>
<proteinExistence type="predicted"/>
<reference evidence="3" key="1">
    <citation type="submission" date="2021-12" db="EMBL/GenBank/DDBJ databases">
        <title>Convergent genome expansion in fungi linked to evolution of root-endophyte symbiosis.</title>
        <authorList>
            <consortium name="DOE Joint Genome Institute"/>
            <person name="Ke Y.-H."/>
            <person name="Bonito G."/>
            <person name="Liao H.-L."/>
            <person name="Looney B."/>
            <person name="Rojas-Flechas A."/>
            <person name="Nash J."/>
            <person name="Hameed K."/>
            <person name="Schadt C."/>
            <person name="Martin F."/>
            <person name="Crous P.W."/>
            <person name="Miettinen O."/>
            <person name="Magnuson J.K."/>
            <person name="Labbe J."/>
            <person name="Jacobson D."/>
            <person name="Doktycz M.J."/>
            <person name="Veneault-Fourrey C."/>
            <person name="Kuo A."/>
            <person name="Mondo S."/>
            <person name="Calhoun S."/>
            <person name="Riley R."/>
            <person name="Ohm R."/>
            <person name="LaButti K."/>
            <person name="Andreopoulos B."/>
            <person name="Pangilinan J."/>
            <person name="Nolan M."/>
            <person name="Tritt A."/>
            <person name="Clum A."/>
            <person name="Lipzen A."/>
            <person name="Daum C."/>
            <person name="Barry K."/>
            <person name="Grigoriev I.V."/>
            <person name="Vilgalys R."/>
        </authorList>
    </citation>
    <scope>NUCLEOTIDE SEQUENCE</scope>
    <source>
        <strain evidence="3">PMI_201</strain>
    </source>
</reference>
<accession>A0AAD4Q058</accession>
<organism evidence="3 4">
    <name type="scientific">Talaromyces proteolyticus</name>
    <dbReference type="NCBI Taxonomy" id="1131652"/>
    <lineage>
        <taxon>Eukaryota</taxon>
        <taxon>Fungi</taxon>
        <taxon>Dikarya</taxon>
        <taxon>Ascomycota</taxon>
        <taxon>Pezizomycotina</taxon>
        <taxon>Eurotiomycetes</taxon>
        <taxon>Eurotiomycetidae</taxon>
        <taxon>Eurotiales</taxon>
        <taxon>Trichocomaceae</taxon>
        <taxon>Talaromyces</taxon>
        <taxon>Talaromyces sect. Bacilispori</taxon>
    </lineage>
</organism>
<sequence length="183" mass="20198">MGMEVVEKINAFFSINVDVAEFTATTDMSPLSELRTLSSRIGSSNGSLTPTTATLSSDKQDFQPAYLLTSHPRLSGRSLSAALEAFDMIREEFEAFAREKGCDKFWPPVYPAQTGLIVAYITEAFTKLGCDISSLQAGEKISSVPYLPKYDKHVVQLIRALRDDVLVIQVDNDWIRTGKPVSV</sequence>
<dbReference type="Pfam" id="PF18558">
    <property type="entry name" value="HTH_51"/>
    <property type="match status" value="1"/>
</dbReference>
<keyword evidence="1" id="KW-0808">Transferase</keyword>
<evidence type="ECO:0000313" key="3">
    <source>
        <dbReference type="EMBL" id="KAH8696563.1"/>
    </source>
</evidence>
<dbReference type="InterPro" id="IPR041068">
    <property type="entry name" value="HTH_51"/>
</dbReference>
<dbReference type="Proteomes" id="UP001201262">
    <property type="component" value="Unassembled WGS sequence"/>
</dbReference>
<keyword evidence="4" id="KW-1185">Reference proteome</keyword>
<feature type="domain" description="Methyltransferase fungal type helix-turn-helix" evidence="2">
    <location>
        <begin position="89"/>
        <end position="173"/>
    </location>
</feature>
<gene>
    <name evidence="3" type="ORF">BGW36DRAFT_408407</name>
</gene>
<name>A0AAD4Q058_9EURO</name>
<evidence type="ECO:0000256" key="1">
    <source>
        <dbReference type="ARBA" id="ARBA00022679"/>
    </source>
</evidence>
<dbReference type="GO" id="GO:0016740">
    <property type="term" value="F:transferase activity"/>
    <property type="evidence" value="ECO:0007669"/>
    <property type="project" value="UniProtKB-KW"/>
</dbReference>
<evidence type="ECO:0000259" key="2">
    <source>
        <dbReference type="Pfam" id="PF18558"/>
    </source>
</evidence>
<dbReference type="AlphaFoldDB" id="A0AAD4Q058"/>